<reference evidence="1" key="1">
    <citation type="submission" date="2023-03" db="EMBL/GenBank/DDBJ databases">
        <authorList>
            <person name="Julca I."/>
        </authorList>
    </citation>
    <scope>NUCLEOTIDE SEQUENCE</scope>
</reference>
<protein>
    <submittedName>
        <fullName evidence="1">OLC1v1028044C1</fullName>
    </submittedName>
</protein>
<organism evidence="1 2">
    <name type="scientific">Oldenlandia corymbosa var. corymbosa</name>
    <dbReference type="NCBI Taxonomy" id="529605"/>
    <lineage>
        <taxon>Eukaryota</taxon>
        <taxon>Viridiplantae</taxon>
        <taxon>Streptophyta</taxon>
        <taxon>Embryophyta</taxon>
        <taxon>Tracheophyta</taxon>
        <taxon>Spermatophyta</taxon>
        <taxon>Magnoliopsida</taxon>
        <taxon>eudicotyledons</taxon>
        <taxon>Gunneridae</taxon>
        <taxon>Pentapetalae</taxon>
        <taxon>asterids</taxon>
        <taxon>lamiids</taxon>
        <taxon>Gentianales</taxon>
        <taxon>Rubiaceae</taxon>
        <taxon>Rubioideae</taxon>
        <taxon>Spermacoceae</taxon>
        <taxon>Hedyotis-Oldenlandia complex</taxon>
        <taxon>Oldenlandia</taxon>
    </lineage>
</organism>
<evidence type="ECO:0000313" key="2">
    <source>
        <dbReference type="Proteomes" id="UP001161247"/>
    </source>
</evidence>
<dbReference type="Proteomes" id="UP001161247">
    <property type="component" value="Chromosome 2"/>
</dbReference>
<dbReference type="EMBL" id="OX459119">
    <property type="protein sequence ID" value="CAI9092723.1"/>
    <property type="molecule type" value="Genomic_DNA"/>
</dbReference>
<sequence>MGAAAWLDVVKKAIFVAVLYDAFWNHRPEKMRFSFFGAKGFRGEKQSGGN</sequence>
<accession>A0AAV1CCM5</accession>
<proteinExistence type="predicted"/>
<dbReference type="AlphaFoldDB" id="A0AAV1CCM5"/>
<keyword evidence="2" id="KW-1185">Reference proteome</keyword>
<evidence type="ECO:0000313" key="1">
    <source>
        <dbReference type="EMBL" id="CAI9092723.1"/>
    </source>
</evidence>
<gene>
    <name evidence="1" type="ORF">OLC1_LOCUS4311</name>
</gene>
<name>A0AAV1CCM5_OLDCO</name>